<gene>
    <name evidence="2" type="ORF">BS47DRAFT_1367245</name>
</gene>
<protein>
    <submittedName>
        <fullName evidence="2">Uncharacterized protein</fullName>
    </submittedName>
</protein>
<dbReference type="Proteomes" id="UP000886523">
    <property type="component" value="Unassembled WGS sequence"/>
</dbReference>
<keyword evidence="3" id="KW-1185">Reference proteome</keyword>
<comment type="caution">
    <text evidence="2">The sequence shown here is derived from an EMBL/GenBank/DDBJ whole genome shotgun (WGS) entry which is preliminary data.</text>
</comment>
<dbReference type="EMBL" id="MU129105">
    <property type="protein sequence ID" value="KAF9506621.1"/>
    <property type="molecule type" value="Genomic_DNA"/>
</dbReference>
<accession>A0A9P6AJ03</accession>
<name>A0A9P6AJ03_9AGAM</name>
<reference evidence="2" key="1">
    <citation type="journal article" date="2020" name="Nat. Commun.">
        <title>Large-scale genome sequencing of mycorrhizal fungi provides insights into the early evolution of symbiotic traits.</title>
        <authorList>
            <person name="Miyauchi S."/>
            <person name="Kiss E."/>
            <person name="Kuo A."/>
            <person name="Drula E."/>
            <person name="Kohler A."/>
            <person name="Sanchez-Garcia M."/>
            <person name="Morin E."/>
            <person name="Andreopoulos B."/>
            <person name="Barry K.W."/>
            <person name="Bonito G."/>
            <person name="Buee M."/>
            <person name="Carver A."/>
            <person name="Chen C."/>
            <person name="Cichocki N."/>
            <person name="Clum A."/>
            <person name="Culley D."/>
            <person name="Crous P.W."/>
            <person name="Fauchery L."/>
            <person name="Girlanda M."/>
            <person name="Hayes R.D."/>
            <person name="Keri Z."/>
            <person name="LaButti K."/>
            <person name="Lipzen A."/>
            <person name="Lombard V."/>
            <person name="Magnuson J."/>
            <person name="Maillard F."/>
            <person name="Murat C."/>
            <person name="Nolan M."/>
            <person name="Ohm R.A."/>
            <person name="Pangilinan J."/>
            <person name="Pereira M.F."/>
            <person name="Perotto S."/>
            <person name="Peter M."/>
            <person name="Pfister S."/>
            <person name="Riley R."/>
            <person name="Sitrit Y."/>
            <person name="Stielow J.B."/>
            <person name="Szollosi G."/>
            <person name="Zifcakova L."/>
            <person name="Stursova M."/>
            <person name="Spatafora J.W."/>
            <person name="Tedersoo L."/>
            <person name="Vaario L.M."/>
            <person name="Yamada A."/>
            <person name="Yan M."/>
            <person name="Wang P."/>
            <person name="Xu J."/>
            <person name="Bruns T."/>
            <person name="Baldrian P."/>
            <person name="Vilgalys R."/>
            <person name="Dunand C."/>
            <person name="Henrissat B."/>
            <person name="Grigoriev I.V."/>
            <person name="Hibbett D."/>
            <person name="Nagy L.G."/>
            <person name="Martin F.M."/>
        </authorList>
    </citation>
    <scope>NUCLEOTIDE SEQUENCE</scope>
    <source>
        <strain evidence="2">UP504</strain>
    </source>
</reference>
<dbReference type="AlphaFoldDB" id="A0A9P6AJ03"/>
<organism evidence="2 3">
    <name type="scientific">Hydnum rufescens UP504</name>
    <dbReference type="NCBI Taxonomy" id="1448309"/>
    <lineage>
        <taxon>Eukaryota</taxon>
        <taxon>Fungi</taxon>
        <taxon>Dikarya</taxon>
        <taxon>Basidiomycota</taxon>
        <taxon>Agaricomycotina</taxon>
        <taxon>Agaricomycetes</taxon>
        <taxon>Cantharellales</taxon>
        <taxon>Hydnaceae</taxon>
        <taxon>Hydnum</taxon>
    </lineage>
</organism>
<evidence type="ECO:0000256" key="1">
    <source>
        <dbReference type="SAM" id="MobiDB-lite"/>
    </source>
</evidence>
<sequence>MPSGQRDYASNPKTIHPNWWHCPKNIRESSALCSKHIFHFLNGATFAMNFLTKTDCDYDGMGIASARVQPAQAVTYRDHEHGAGRPSAVPDESSDGPSIRTKSKCSHASIWSGKLRVWNGSFFEHTTLRYEIWVSLSTLGHEGLFMPRMVCMLSAVIQHVTAIALDVGMLSNCEPWSIKGPNIELGVADEEVWGKGVQRWRSCILCLAWPTPRHNLEHAAVLLVGTRCKPTWKSVAFSNGVGAGCRGAAKGCIHAARELGDASERWISMSLITYLKMVSIGPKLGA</sequence>
<evidence type="ECO:0000313" key="3">
    <source>
        <dbReference type="Proteomes" id="UP000886523"/>
    </source>
</evidence>
<feature type="region of interest" description="Disordered" evidence="1">
    <location>
        <begin position="77"/>
        <end position="101"/>
    </location>
</feature>
<evidence type="ECO:0000313" key="2">
    <source>
        <dbReference type="EMBL" id="KAF9506621.1"/>
    </source>
</evidence>
<proteinExistence type="predicted"/>